<dbReference type="AlphaFoldDB" id="A0A914USS4"/>
<evidence type="ECO:0000313" key="1">
    <source>
        <dbReference type="Proteomes" id="UP000887566"/>
    </source>
</evidence>
<keyword evidence="1" id="KW-1185">Reference proteome</keyword>
<dbReference type="WBParaSite" id="PSAMB.scaffold122size75306.g2218.t1">
    <property type="protein sequence ID" value="PSAMB.scaffold122size75306.g2218.t1"/>
    <property type="gene ID" value="PSAMB.scaffold122size75306.g2218"/>
</dbReference>
<sequence length="100" mass="10180">MHVDSGGRRAVDEGSVGTSKALLFRVGQRTAFVTDTVAASHLTTIFCLSVGATERRSEPRSVLAVGGGLTDAAVAGALFAHVGLGKLGARSKPFDPPLCG</sequence>
<name>A0A914USS4_9BILA</name>
<protein>
    <submittedName>
        <fullName evidence="2">Uncharacterized protein</fullName>
    </submittedName>
</protein>
<organism evidence="1 2">
    <name type="scientific">Plectus sambesii</name>
    <dbReference type="NCBI Taxonomy" id="2011161"/>
    <lineage>
        <taxon>Eukaryota</taxon>
        <taxon>Metazoa</taxon>
        <taxon>Ecdysozoa</taxon>
        <taxon>Nematoda</taxon>
        <taxon>Chromadorea</taxon>
        <taxon>Plectida</taxon>
        <taxon>Plectina</taxon>
        <taxon>Plectoidea</taxon>
        <taxon>Plectidae</taxon>
        <taxon>Plectus</taxon>
    </lineage>
</organism>
<accession>A0A914USS4</accession>
<proteinExistence type="predicted"/>
<evidence type="ECO:0000313" key="2">
    <source>
        <dbReference type="WBParaSite" id="PSAMB.scaffold122size75306.g2218.t1"/>
    </source>
</evidence>
<dbReference type="Proteomes" id="UP000887566">
    <property type="component" value="Unplaced"/>
</dbReference>
<reference evidence="2" key="1">
    <citation type="submission" date="2022-11" db="UniProtKB">
        <authorList>
            <consortium name="WormBaseParasite"/>
        </authorList>
    </citation>
    <scope>IDENTIFICATION</scope>
</reference>